<dbReference type="Gene3D" id="2.60.40.1470">
    <property type="entry name" value="ApaG domain"/>
    <property type="match status" value="1"/>
</dbReference>
<dbReference type="InterPro" id="IPR050718">
    <property type="entry name" value="ApaG-like"/>
</dbReference>
<organism evidence="2">
    <name type="scientific">Chrysotila carterae</name>
    <name type="common">Marine alga</name>
    <name type="synonym">Syracosphaera carterae</name>
    <dbReference type="NCBI Taxonomy" id="13221"/>
    <lineage>
        <taxon>Eukaryota</taxon>
        <taxon>Haptista</taxon>
        <taxon>Haptophyta</taxon>
        <taxon>Prymnesiophyceae</taxon>
        <taxon>Isochrysidales</taxon>
        <taxon>Isochrysidaceae</taxon>
        <taxon>Chrysotila</taxon>
    </lineage>
</organism>
<dbReference type="InterPro" id="IPR007474">
    <property type="entry name" value="ApaG_domain"/>
</dbReference>
<protein>
    <recommendedName>
        <fullName evidence="1">ApaG domain-containing protein</fullName>
    </recommendedName>
</protein>
<accession>A0A7S4ETF8</accession>
<feature type="domain" description="ApaG" evidence="1">
    <location>
        <begin position="136"/>
        <end position="274"/>
    </location>
</feature>
<dbReference type="PANTHER" id="PTHR47191">
    <property type="entry name" value="OS05G0170800 PROTEIN"/>
    <property type="match status" value="1"/>
</dbReference>
<dbReference type="PROSITE" id="PS51087">
    <property type="entry name" value="APAG"/>
    <property type="match status" value="1"/>
</dbReference>
<evidence type="ECO:0000313" key="2">
    <source>
        <dbReference type="EMBL" id="CAE0751631.1"/>
    </source>
</evidence>
<dbReference type="PANTHER" id="PTHR47191:SF2">
    <property type="entry name" value="OS05G0170800 PROTEIN"/>
    <property type="match status" value="1"/>
</dbReference>
<evidence type="ECO:0000259" key="1">
    <source>
        <dbReference type="PROSITE" id="PS51087"/>
    </source>
</evidence>
<proteinExistence type="predicted"/>
<dbReference type="AlphaFoldDB" id="A0A7S4ETF8"/>
<dbReference type="InterPro" id="IPR036767">
    <property type="entry name" value="ApaG_sf"/>
</dbReference>
<dbReference type="EMBL" id="HBIZ01007375">
    <property type="protein sequence ID" value="CAE0751631.1"/>
    <property type="molecule type" value="Transcribed_RNA"/>
</dbReference>
<dbReference type="SUPFAM" id="SSF110069">
    <property type="entry name" value="ApaG-like"/>
    <property type="match status" value="1"/>
</dbReference>
<dbReference type="Pfam" id="PF04379">
    <property type="entry name" value="DUF525"/>
    <property type="match status" value="1"/>
</dbReference>
<reference evidence="2" key="1">
    <citation type="submission" date="2021-01" db="EMBL/GenBank/DDBJ databases">
        <authorList>
            <person name="Corre E."/>
            <person name="Pelletier E."/>
            <person name="Niang G."/>
            <person name="Scheremetjew M."/>
            <person name="Finn R."/>
            <person name="Kale V."/>
            <person name="Holt S."/>
            <person name="Cochrane G."/>
            <person name="Meng A."/>
            <person name="Brown T."/>
            <person name="Cohen L."/>
        </authorList>
    </citation>
    <scope>NUCLEOTIDE SEQUENCE</scope>
    <source>
        <strain evidence="2">CCMP645</strain>
    </source>
</reference>
<name>A0A7S4ETF8_CHRCT</name>
<sequence length="274" mass="29330">MGAARATTLALYRALLGPLRGKEPLRIRLPVKLSKAQWLSGSQSDKTPPSHAQVIRQLFPVVQAEGDGELWGGPEMWGDDPGELSPERARAIVGAKFREPAASSGSVATRLNDAFAALRALNEQAALGQRTAVTRTTPTEGICVCVEASCDSHGKKETTGQTLWLYQYRIRIRNEGVSPVHLLGREWIIQSADGRVHAHVAKGSPGVVGEQPLLLPGQSFEYASGTTLPTETGSIQGSFQMVVPRSAEARDKSAAESAQLFAFDASVGPLPLRE</sequence>
<gene>
    <name evidence="2" type="ORF">PCAR00345_LOCUS4216</name>
</gene>